<dbReference type="InParanoid" id="A0A0C3AIN8"/>
<gene>
    <name evidence="2" type="ORF">SCLCIDRAFT_1212847</name>
</gene>
<proteinExistence type="predicted"/>
<reference evidence="2 3" key="1">
    <citation type="submission" date="2014-04" db="EMBL/GenBank/DDBJ databases">
        <authorList>
            <consortium name="DOE Joint Genome Institute"/>
            <person name="Kuo A."/>
            <person name="Kohler A."/>
            <person name="Nagy L.G."/>
            <person name="Floudas D."/>
            <person name="Copeland A."/>
            <person name="Barry K.W."/>
            <person name="Cichocki N."/>
            <person name="Veneault-Fourrey C."/>
            <person name="LaButti K."/>
            <person name="Lindquist E.A."/>
            <person name="Lipzen A."/>
            <person name="Lundell T."/>
            <person name="Morin E."/>
            <person name="Murat C."/>
            <person name="Sun H."/>
            <person name="Tunlid A."/>
            <person name="Henrissat B."/>
            <person name="Grigoriev I.V."/>
            <person name="Hibbett D.S."/>
            <person name="Martin F."/>
            <person name="Nordberg H.P."/>
            <person name="Cantor M.N."/>
            <person name="Hua S.X."/>
        </authorList>
    </citation>
    <scope>NUCLEOTIDE SEQUENCE [LARGE SCALE GENOMIC DNA]</scope>
    <source>
        <strain evidence="2 3">Foug A</strain>
    </source>
</reference>
<accession>A0A0C3AIN8</accession>
<keyword evidence="3" id="KW-1185">Reference proteome</keyword>
<sequence length="136" mass="15276">MIQSQQALGSGHQLKLGPHPCKTTVGRGTAGYHYGTQPEEAMQLTFSTHAFALHKATVLSTSLSSLVEFVVFLQDAQYRPAQRYLHFKQLTTDEATVRYLRPLLPGTVSRAITLCRGLINITREMVRRAHLREHFA</sequence>
<dbReference type="HOGENOM" id="CLU_1876655_0_0_1"/>
<name>A0A0C3AIN8_9AGAM</name>
<dbReference type="EMBL" id="KN822026">
    <property type="protein sequence ID" value="KIM64777.1"/>
    <property type="molecule type" value="Genomic_DNA"/>
</dbReference>
<evidence type="ECO:0000313" key="2">
    <source>
        <dbReference type="EMBL" id="KIM64777.1"/>
    </source>
</evidence>
<evidence type="ECO:0000313" key="3">
    <source>
        <dbReference type="Proteomes" id="UP000053989"/>
    </source>
</evidence>
<dbReference type="AlphaFoldDB" id="A0A0C3AIN8"/>
<reference evidence="3" key="2">
    <citation type="submission" date="2015-01" db="EMBL/GenBank/DDBJ databases">
        <title>Evolutionary Origins and Diversification of the Mycorrhizal Mutualists.</title>
        <authorList>
            <consortium name="DOE Joint Genome Institute"/>
            <consortium name="Mycorrhizal Genomics Consortium"/>
            <person name="Kohler A."/>
            <person name="Kuo A."/>
            <person name="Nagy L.G."/>
            <person name="Floudas D."/>
            <person name="Copeland A."/>
            <person name="Barry K.W."/>
            <person name="Cichocki N."/>
            <person name="Veneault-Fourrey C."/>
            <person name="LaButti K."/>
            <person name="Lindquist E.A."/>
            <person name="Lipzen A."/>
            <person name="Lundell T."/>
            <person name="Morin E."/>
            <person name="Murat C."/>
            <person name="Riley R."/>
            <person name="Ohm R."/>
            <person name="Sun H."/>
            <person name="Tunlid A."/>
            <person name="Henrissat B."/>
            <person name="Grigoriev I.V."/>
            <person name="Hibbett D.S."/>
            <person name="Martin F."/>
        </authorList>
    </citation>
    <scope>NUCLEOTIDE SEQUENCE [LARGE SCALE GENOMIC DNA]</scope>
    <source>
        <strain evidence="3">Foug A</strain>
    </source>
</reference>
<dbReference type="Proteomes" id="UP000053989">
    <property type="component" value="Unassembled WGS sequence"/>
</dbReference>
<protein>
    <submittedName>
        <fullName evidence="2">Uncharacterized protein</fullName>
    </submittedName>
</protein>
<feature type="region of interest" description="Disordered" evidence="1">
    <location>
        <begin position="1"/>
        <end position="20"/>
    </location>
</feature>
<organism evidence="2 3">
    <name type="scientific">Scleroderma citrinum Foug A</name>
    <dbReference type="NCBI Taxonomy" id="1036808"/>
    <lineage>
        <taxon>Eukaryota</taxon>
        <taxon>Fungi</taxon>
        <taxon>Dikarya</taxon>
        <taxon>Basidiomycota</taxon>
        <taxon>Agaricomycotina</taxon>
        <taxon>Agaricomycetes</taxon>
        <taxon>Agaricomycetidae</taxon>
        <taxon>Boletales</taxon>
        <taxon>Sclerodermatineae</taxon>
        <taxon>Sclerodermataceae</taxon>
        <taxon>Scleroderma</taxon>
    </lineage>
</organism>
<evidence type="ECO:0000256" key="1">
    <source>
        <dbReference type="SAM" id="MobiDB-lite"/>
    </source>
</evidence>